<feature type="non-terminal residue" evidence="1">
    <location>
        <position position="251"/>
    </location>
</feature>
<dbReference type="AlphaFoldDB" id="X1ARE7"/>
<sequence length="251" mass="27734">MPVVEIRDTIERRIQTDVNGFGYMTRRINLQEGQKFSMESIDVFNDNGIMPAINNIENSNVSGYQIYISPYPMQQKAGVWGAIPSGTGGPVLTFEGGGQAAGEPNVLYKEVGISNNPQLGPDITNFVVTRFPNDNVGATPTFNWFTPHVYLTVMVWNSPVTTIQINMSVYMKVKQTKASRISSSMGQYGELLDSQIKRLVNTADIIDPTRVAGNTFPSWKFGGARPELMLSGATALRYYNRVASNDSQEMT</sequence>
<gene>
    <name evidence="1" type="ORF">S01H4_22158</name>
</gene>
<protein>
    <submittedName>
        <fullName evidence="1">Uncharacterized protein</fullName>
    </submittedName>
</protein>
<proteinExistence type="predicted"/>
<organism evidence="1">
    <name type="scientific">marine sediment metagenome</name>
    <dbReference type="NCBI Taxonomy" id="412755"/>
    <lineage>
        <taxon>unclassified sequences</taxon>
        <taxon>metagenomes</taxon>
        <taxon>ecological metagenomes</taxon>
    </lineage>
</organism>
<evidence type="ECO:0000313" key="1">
    <source>
        <dbReference type="EMBL" id="GAG85290.1"/>
    </source>
</evidence>
<dbReference type="EMBL" id="BART01010112">
    <property type="protein sequence ID" value="GAG85290.1"/>
    <property type="molecule type" value="Genomic_DNA"/>
</dbReference>
<reference evidence="1" key="1">
    <citation type="journal article" date="2014" name="Front. Microbiol.">
        <title>High frequency of phylogenetically diverse reductive dehalogenase-homologous genes in deep subseafloor sedimentary metagenomes.</title>
        <authorList>
            <person name="Kawai M."/>
            <person name="Futagami T."/>
            <person name="Toyoda A."/>
            <person name="Takaki Y."/>
            <person name="Nishi S."/>
            <person name="Hori S."/>
            <person name="Arai W."/>
            <person name="Tsubouchi T."/>
            <person name="Morono Y."/>
            <person name="Uchiyama I."/>
            <person name="Ito T."/>
            <person name="Fujiyama A."/>
            <person name="Inagaki F."/>
            <person name="Takami H."/>
        </authorList>
    </citation>
    <scope>NUCLEOTIDE SEQUENCE</scope>
    <source>
        <strain evidence="1">Expedition CK06-06</strain>
    </source>
</reference>
<accession>X1ARE7</accession>
<comment type="caution">
    <text evidence="1">The sequence shown here is derived from an EMBL/GenBank/DDBJ whole genome shotgun (WGS) entry which is preliminary data.</text>
</comment>
<name>X1ARE7_9ZZZZ</name>